<organism evidence="5 6">
    <name type="scientific">Microbacterium sediminis</name>
    <dbReference type="NCBI Taxonomy" id="904291"/>
    <lineage>
        <taxon>Bacteria</taxon>
        <taxon>Bacillati</taxon>
        <taxon>Actinomycetota</taxon>
        <taxon>Actinomycetes</taxon>
        <taxon>Micrococcales</taxon>
        <taxon>Microbacteriaceae</taxon>
        <taxon>Microbacterium</taxon>
    </lineage>
</organism>
<evidence type="ECO:0000256" key="2">
    <source>
        <dbReference type="ARBA" id="ARBA00023125"/>
    </source>
</evidence>
<reference evidence="5 6" key="1">
    <citation type="submission" date="2016-05" db="EMBL/GenBank/DDBJ databases">
        <authorList>
            <person name="Lavstsen T."/>
            <person name="Jespersen J.S."/>
        </authorList>
    </citation>
    <scope>NUCLEOTIDE SEQUENCE [LARGE SCALE GENOMIC DNA]</scope>
    <source>
        <strain evidence="5 6">YLB-01</strain>
    </source>
</reference>
<dbReference type="PANTHER" id="PTHR44846:SF17">
    <property type="entry name" value="GNTR-FAMILY TRANSCRIPTIONAL REGULATOR"/>
    <property type="match status" value="1"/>
</dbReference>
<evidence type="ECO:0000313" key="6">
    <source>
        <dbReference type="Proteomes" id="UP000093355"/>
    </source>
</evidence>
<dbReference type="PROSITE" id="PS50949">
    <property type="entry name" value="HTH_GNTR"/>
    <property type="match status" value="1"/>
</dbReference>
<dbReference type="STRING" id="904291.A7J15_10120"/>
<evidence type="ECO:0000313" key="5">
    <source>
        <dbReference type="EMBL" id="OCG72899.1"/>
    </source>
</evidence>
<evidence type="ECO:0000256" key="1">
    <source>
        <dbReference type="ARBA" id="ARBA00023015"/>
    </source>
</evidence>
<dbReference type="Pfam" id="PF07702">
    <property type="entry name" value="UTRA"/>
    <property type="match status" value="1"/>
</dbReference>
<dbReference type="InterPro" id="IPR011663">
    <property type="entry name" value="UTRA"/>
</dbReference>
<evidence type="ECO:0000259" key="4">
    <source>
        <dbReference type="PROSITE" id="PS50949"/>
    </source>
</evidence>
<dbReference type="SUPFAM" id="SSF64288">
    <property type="entry name" value="Chorismate lyase-like"/>
    <property type="match status" value="1"/>
</dbReference>
<dbReference type="SMART" id="SM00345">
    <property type="entry name" value="HTH_GNTR"/>
    <property type="match status" value="1"/>
</dbReference>
<keyword evidence="1" id="KW-0805">Transcription regulation</keyword>
<dbReference type="InterPro" id="IPR050679">
    <property type="entry name" value="Bact_HTH_transcr_reg"/>
</dbReference>
<dbReference type="Gene3D" id="1.10.10.10">
    <property type="entry name" value="Winged helix-like DNA-binding domain superfamily/Winged helix DNA-binding domain"/>
    <property type="match status" value="1"/>
</dbReference>
<dbReference type="InterPro" id="IPR028978">
    <property type="entry name" value="Chorismate_lyase_/UTRA_dom_sf"/>
</dbReference>
<dbReference type="GO" id="GO:0003677">
    <property type="term" value="F:DNA binding"/>
    <property type="evidence" value="ECO:0007669"/>
    <property type="project" value="UniProtKB-KW"/>
</dbReference>
<proteinExistence type="predicted"/>
<keyword evidence="6" id="KW-1185">Reference proteome</keyword>
<keyword evidence="3" id="KW-0804">Transcription</keyword>
<dbReference type="GO" id="GO:0003700">
    <property type="term" value="F:DNA-binding transcription factor activity"/>
    <property type="evidence" value="ECO:0007669"/>
    <property type="project" value="InterPro"/>
</dbReference>
<dbReference type="Pfam" id="PF00392">
    <property type="entry name" value="GntR"/>
    <property type="match status" value="1"/>
</dbReference>
<evidence type="ECO:0000256" key="3">
    <source>
        <dbReference type="ARBA" id="ARBA00023163"/>
    </source>
</evidence>
<dbReference type="InterPro" id="IPR036390">
    <property type="entry name" value="WH_DNA-bd_sf"/>
</dbReference>
<dbReference type="Proteomes" id="UP000093355">
    <property type="component" value="Unassembled WGS sequence"/>
</dbReference>
<gene>
    <name evidence="5" type="ORF">A7J15_10120</name>
</gene>
<dbReference type="GO" id="GO:0045892">
    <property type="term" value="P:negative regulation of DNA-templated transcription"/>
    <property type="evidence" value="ECO:0007669"/>
    <property type="project" value="TreeGrafter"/>
</dbReference>
<dbReference type="Gene3D" id="3.40.1410.10">
    <property type="entry name" value="Chorismate lyase-like"/>
    <property type="match status" value="1"/>
</dbReference>
<dbReference type="SUPFAM" id="SSF46785">
    <property type="entry name" value="Winged helix' DNA-binding domain"/>
    <property type="match status" value="1"/>
</dbReference>
<dbReference type="InterPro" id="IPR036388">
    <property type="entry name" value="WH-like_DNA-bd_sf"/>
</dbReference>
<feature type="domain" description="HTH gntR-type" evidence="4">
    <location>
        <begin position="2"/>
        <end position="68"/>
    </location>
</feature>
<dbReference type="EMBL" id="LXMD01000028">
    <property type="protein sequence ID" value="OCG72899.1"/>
    <property type="molecule type" value="Genomic_DNA"/>
</dbReference>
<sequence length="232" mass="24795">MGAEPAEIAGVLETEIGGLPSGARLPSEHALMQRFGTTRAIVRRALADLEARHLVRRVRGAGSFVNRRIDFVLAPGSAPSLHEVVRAAGATARTYVIAAATLPVPADVAAHLGVEAGVPCQRLRRVGCIDDVESSVAEEWIAPGVLDHVDVGLRAIESLADALRAGRHDPVRAWSRAVTDLAPAEVADRLGVARGAAMWSLETLTREGGDGRALMYSRSWLRQDRVRLVVEL</sequence>
<dbReference type="PANTHER" id="PTHR44846">
    <property type="entry name" value="MANNOSYL-D-GLYCERATE TRANSPORT/METABOLISM SYSTEM REPRESSOR MNGR-RELATED"/>
    <property type="match status" value="1"/>
</dbReference>
<dbReference type="PRINTS" id="PR00035">
    <property type="entry name" value="HTHGNTR"/>
</dbReference>
<protein>
    <recommendedName>
        <fullName evidence="4">HTH gntR-type domain-containing protein</fullName>
    </recommendedName>
</protein>
<keyword evidence="2" id="KW-0238">DNA-binding</keyword>
<dbReference type="CDD" id="cd07377">
    <property type="entry name" value="WHTH_GntR"/>
    <property type="match status" value="1"/>
</dbReference>
<comment type="caution">
    <text evidence="5">The sequence shown here is derived from an EMBL/GenBank/DDBJ whole genome shotgun (WGS) entry which is preliminary data.</text>
</comment>
<name>A0A1B9N8H3_9MICO</name>
<dbReference type="InterPro" id="IPR000524">
    <property type="entry name" value="Tscrpt_reg_HTH_GntR"/>
</dbReference>
<dbReference type="AlphaFoldDB" id="A0A1B9N8H3"/>
<dbReference type="SMART" id="SM00866">
    <property type="entry name" value="UTRA"/>
    <property type="match status" value="1"/>
</dbReference>
<accession>A0A1B9N8H3</accession>